<dbReference type="Pfam" id="PF13639">
    <property type="entry name" value="zf-RING_2"/>
    <property type="match status" value="1"/>
</dbReference>
<organism evidence="11 12">
    <name type="scientific">Stephania japonica</name>
    <dbReference type="NCBI Taxonomy" id="461633"/>
    <lineage>
        <taxon>Eukaryota</taxon>
        <taxon>Viridiplantae</taxon>
        <taxon>Streptophyta</taxon>
        <taxon>Embryophyta</taxon>
        <taxon>Tracheophyta</taxon>
        <taxon>Spermatophyta</taxon>
        <taxon>Magnoliopsida</taxon>
        <taxon>Ranunculales</taxon>
        <taxon>Menispermaceae</taxon>
        <taxon>Menispermoideae</taxon>
        <taxon>Cissampelideae</taxon>
        <taxon>Stephania</taxon>
    </lineage>
</organism>
<dbReference type="PROSITE" id="PS50089">
    <property type="entry name" value="ZF_RING_2"/>
    <property type="match status" value="1"/>
</dbReference>
<dbReference type="GO" id="GO:0008270">
    <property type="term" value="F:zinc ion binding"/>
    <property type="evidence" value="ECO:0007669"/>
    <property type="project" value="UniProtKB-KW"/>
</dbReference>
<evidence type="ECO:0000256" key="7">
    <source>
        <dbReference type="ARBA" id="ARBA00022833"/>
    </source>
</evidence>
<dbReference type="EMBL" id="JBBNAE010000007">
    <property type="protein sequence ID" value="KAK9109654.1"/>
    <property type="molecule type" value="Genomic_DNA"/>
</dbReference>
<protein>
    <recommendedName>
        <fullName evidence="2">RING-type E3 ubiquitin transferase</fullName>
        <ecNumber evidence="2">2.3.2.27</ecNumber>
    </recommendedName>
</protein>
<feature type="compositionally biased region" description="Polar residues" evidence="9">
    <location>
        <begin position="59"/>
        <end position="71"/>
    </location>
</feature>
<keyword evidence="5 8" id="KW-0863">Zinc-finger</keyword>
<keyword evidence="3" id="KW-0808">Transferase</keyword>
<evidence type="ECO:0000256" key="9">
    <source>
        <dbReference type="SAM" id="MobiDB-lite"/>
    </source>
</evidence>
<comment type="caution">
    <text evidence="11">The sequence shown here is derived from an EMBL/GenBank/DDBJ whole genome shotgun (WGS) entry which is preliminary data.</text>
</comment>
<evidence type="ECO:0000256" key="3">
    <source>
        <dbReference type="ARBA" id="ARBA00022679"/>
    </source>
</evidence>
<dbReference type="AlphaFoldDB" id="A0AAP0I6P4"/>
<evidence type="ECO:0000256" key="6">
    <source>
        <dbReference type="ARBA" id="ARBA00022786"/>
    </source>
</evidence>
<keyword evidence="6" id="KW-0833">Ubl conjugation pathway</keyword>
<dbReference type="SUPFAM" id="SSF57850">
    <property type="entry name" value="RING/U-box"/>
    <property type="match status" value="1"/>
</dbReference>
<dbReference type="PANTHER" id="PTHR46463">
    <property type="entry name" value="ZINC FINGER, RING/FYVE/PHD-TYPE"/>
    <property type="match status" value="1"/>
</dbReference>
<evidence type="ECO:0000259" key="10">
    <source>
        <dbReference type="PROSITE" id="PS50089"/>
    </source>
</evidence>
<accession>A0AAP0I6P4</accession>
<dbReference type="InterPro" id="IPR001841">
    <property type="entry name" value="Znf_RING"/>
</dbReference>
<keyword evidence="7" id="KW-0862">Zinc</keyword>
<evidence type="ECO:0000256" key="1">
    <source>
        <dbReference type="ARBA" id="ARBA00000900"/>
    </source>
</evidence>
<dbReference type="SMART" id="SM00184">
    <property type="entry name" value="RING"/>
    <property type="match status" value="1"/>
</dbReference>
<evidence type="ECO:0000313" key="11">
    <source>
        <dbReference type="EMBL" id="KAK9109654.1"/>
    </source>
</evidence>
<keyword evidence="12" id="KW-1185">Reference proteome</keyword>
<dbReference type="PANTHER" id="PTHR46463:SF44">
    <property type="entry name" value="RING_U-BOX SUPERFAMILY PROTEIN"/>
    <property type="match status" value="1"/>
</dbReference>
<feature type="region of interest" description="Disordered" evidence="9">
    <location>
        <begin position="1"/>
        <end position="21"/>
    </location>
</feature>
<dbReference type="Gene3D" id="3.30.40.10">
    <property type="entry name" value="Zinc/RING finger domain, C3HC4 (zinc finger)"/>
    <property type="match status" value="1"/>
</dbReference>
<feature type="region of interest" description="Disordered" evidence="9">
    <location>
        <begin position="51"/>
        <end position="89"/>
    </location>
</feature>
<evidence type="ECO:0000256" key="4">
    <source>
        <dbReference type="ARBA" id="ARBA00022723"/>
    </source>
</evidence>
<comment type="catalytic activity">
    <reaction evidence="1">
        <text>S-ubiquitinyl-[E2 ubiquitin-conjugating enzyme]-L-cysteine + [acceptor protein]-L-lysine = [E2 ubiquitin-conjugating enzyme]-L-cysteine + N(6)-ubiquitinyl-[acceptor protein]-L-lysine.</text>
        <dbReference type="EC" id="2.3.2.27"/>
    </reaction>
</comment>
<dbReference type="GO" id="GO:0061630">
    <property type="term" value="F:ubiquitin protein ligase activity"/>
    <property type="evidence" value="ECO:0007669"/>
    <property type="project" value="UniProtKB-EC"/>
</dbReference>
<evidence type="ECO:0000256" key="2">
    <source>
        <dbReference type="ARBA" id="ARBA00012483"/>
    </source>
</evidence>
<dbReference type="InterPro" id="IPR013083">
    <property type="entry name" value="Znf_RING/FYVE/PHD"/>
</dbReference>
<keyword evidence="4" id="KW-0479">Metal-binding</keyword>
<dbReference type="GO" id="GO:0005829">
    <property type="term" value="C:cytosol"/>
    <property type="evidence" value="ECO:0007669"/>
    <property type="project" value="TreeGrafter"/>
</dbReference>
<dbReference type="Proteomes" id="UP001417504">
    <property type="component" value="Unassembled WGS sequence"/>
</dbReference>
<proteinExistence type="predicted"/>
<name>A0AAP0I6P4_9MAGN</name>
<evidence type="ECO:0000256" key="8">
    <source>
        <dbReference type="PROSITE-ProRule" id="PRU00175"/>
    </source>
</evidence>
<sequence>MGASCSRFKQESTGGSMSGNAHHIQGSEIIQFSNGTGGQVLLSEKGNVQSVQGGHLMKPQNQSVLMSSQDESLQKSEKEEMPNDICKESKRSNSIVLPAPEEEDICSTCLDGYDMENPKILTKCKHHYHLPCILEWKERSNTCPMCGKVLDIDETYQGL</sequence>
<gene>
    <name evidence="11" type="ORF">Sjap_017714</name>
</gene>
<feature type="domain" description="RING-type" evidence="10">
    <location>
        <begin position="106"/>
        <end position="146"/>
    </location>
</feature>
<feature type="compositionally biased region" description="Basic and acidic residues" evidence="9">
    <location>
        <begin position="72"/>
        <end position="89"/>
    </location>
</feature>
<dbReference type="EC" id="2.3.2.27" evidence="2"/>
<reference evidence="11 12" key="1">
    <citation type="submission" date="2024-01" db="EMBL/GenBank/DDBJ databases">
        <title>Genome assemblies of Stephania.</title>
        <authorList>
            <person name="Yang L."/>
        </authorList>
    </citation>
    <scope>NUCLEOTIDE SEQUENCE [LARGE SCALE GENOMIC DNA]</scope>
    <source>
        <strain evidence="11">QJT</strain>
        <tissue evidence="11">Leaf</tissue>
    </source>
</reference>
<evidence type="ECO:0000313" key="12">
    <source>
        <dbReference type="Proteomes" id="UP001417504"/>
    </source>
</evidence>
<evidence type="ECO:0000256" key="5">
    <source>
        <dbReference type="ARBA" id="ARBA00022771"/>
    </source>
</evidence>